<dbReference type="GO" id="GO:0042254">
    <property type="term" value="P:ribosome biogenesis"/>
    <property type="evidence" value="ECO:0007669"/>
    <property type="project" value="UniProtKB-KW"/>
</dbReference>
<evidence type="ECO:0000256" key="1">
    <source>
        <dbReference type="ARBA" id="ARBA00022517"/>
    </source>
</evidence>
<gene>
    <name evidence="7" type="ORF">EW093_16425</name>
</gene>
<keyword evidence="3" id="KW-0378">Hydrolase</keyword>
<sequence>MIEVICITEDSYLTYLKVSGHASKDRNNTIICSAVSCLTRTVCEITTRLKGVSSKCSAPNPGDVLLTIERVNENIKDRFCGITDYLLIGIIGVVRDYPDSVTLKINNKEWYDGSQKRWW</sequence>
<comment type="similarity">
    <text evidence="5">Belongs to the Prp family.</text>
</comment>
<keyword evidence="1" id="KW-0690">Ribosome biogenesis</keyword>
<dbReference type="Pfam" id="PF04327">
    <property type="entry name" value="Peptidase_Prp"/>
    <property type="match status" value="1"/>
</dbReference>
<dbReference type="GO" id="GO:0006508">
    <property type="term" value="P:proteolysis"/>
    <property type="evidence" value="ECO:0007669"/>
    <property type="project" value="UniProtKB-KW"/>
</dbReference>
<protein>
    <recommendedName>
        <fullName evidence="6">Ribosomal processing cysteine protease Prp</fullName>
    </recommendedName>
</protein>
<reference evidence="7 8" key="2">
    <citation type="submission" date="2019-09" db="EMBL/GenBank/DDBJ databases">
        <title>Complete Genome Sequence and Methylome Analysis of free living Spirochaetas.</title>
        <authorList>
            <person name="Leshcheva N."/>
            <person name="Mikheeva N."/>
        </authorList>
    </citation>
    <scope>NUCLEOTIDE SEQUENCE [LARGE SCALE GENOMIC DNA]</scope>
    <source>
        <strain evidence="7 8">P</strain>
    </source>
</reference>
<dbReference type="Gene3D" id="3.30.70.1490">
    <property type="entry name" value="Cysteine protease Prp"/>
    <property type="match status" value="1"/>
</dbReference>
<proteinExistence type="inferred from homology"/>
<accession>A0A5C1QI43</accession>
<dbReference type="KEGG" id="sper:EW093_16425"/>
<dbReference type="AlphaFoldDB" id="A0A5C1QI43"/>
<organism evidence="7 8">
    <name type="scientific">Thiospirochaeta perfilievii</name>
    <dbReference type="NCBI Taxonomy" id="252967"/>
    <lineage>
        <taxon>Bacteria</taxon>
        <taxon>Pseudomonadati</taxon>
        <taxon>Spirochaetota</taxon>
        <taxon>Spirochaetia</taxon>
        <taxon>Spirochaetales</taxon>
        <taxon>Spirochaetaceae</taxon>
        <taxon>Thiospirochaeta</taxon>
    </lineage>
</organism>
<evidence type="ECO:0000256" key="2">
    <source>
        <dbReference type="ARBA" id="ARBA00022670"/>
    </source>
</evidence>
<evidence type="ECO:0000313" key="8">
    <source>
        <dbReference type="Proteomes" id="UP000323824"/>
    </source>
</evidence>
<dbReference type="RefSeq" id="WP_149569437.1">
    <property type="nucleotide sequence ID" value="NZ_CP035807.1"/>
</dbReference>
<evidence type="ECO:0000313" key="7">
    <source>
        <dbReference type="EMBL" id="QEN06204.1"/>
    </source>
</evidence>
<dbReference type="InterPro" id="IPR007422">
    <property type="entry name" value="Peptidase_Prp"/>
</dbReference>
<dbReference type="InterPro" id="IPR036764">
    <property type="entry name" value="Peptidase_Prp_sf"/>
</dbReference>
<dbReference type="GO" id="GO:0008234">
    <property type="term" value="F:cysteine-type peptidase activity"/>
    <property type="evidence" value="ECO:0007669"/>
    <property type="project" value="UniProtKB-KW"/>
</dbReference>
<dbReference type="SUPFAM" id="SSF118010">
    <property type="entry name" value="TM1457-like"/>
    <property type="match status" value="1"/>
</dbReference>
<dbReference type="Proteomes" id="UP000323824">
    <property type="component" value="Chromosome"/>
</dbReference>
<evidence type="ECO:0000256" key="5">
    <source>
        <dbReference type="ARBA" id="ARBA00044503"/>
    </source>
</evidence>
<evidence type="ECO:0000256" key="4">
    <source>
        <dbReference type="ARBA" id="ARBA00022807"/>
    </source>
</evidence>
<name>A0A5C1QI43_9SPIO</name>
<reference evidence="7 8" key="1">
    <citation type="submission" date="2019-02" db="EMBL/GenBank/DDBJ databases">
        <authorList>
            <person name="Fomenkov A."/>
            <person name="Dubinina G."/>
            <person name="Grabovich M."/>
            <person name="Vincze T."/>
            <person name="Roberts R.J."/>
        </authorList>
    </citation>
    <scope>NUCLEOTIDE SEQUENCE [LARGE SCALE GENOMIC DNA]</scope>
    <source>
        <strain evidence="7 8">P</strain>
    </source>
</reference>
<evidence type="ECO:0000256" key="6">
    <source>
        <dbReference type="ARBA" id="ARBA00044538"/>
    </source>
</evidence>
<keyword evidence="8" id="KW-1185">Reference proteome</keyword>
<keyword evidence="4" id="KW-0788">Thiol protease</keyword>
<dbReference type="EMBL" id="CP035807">
    <property type="protein sequence ID" value="QEN06204.1"/>
    <property type="molecule type" value="Genomic_DNA"/>
</dbReference>
<evidence type="ECO:0000256" key="3">
    <source>
        <dbReference type="ARBA" id="ARBA00022801"/>
    </source>
</evidence>
<keyword evidence="2 7" id="KW-0645">Protease</keyword>